<proteinExistence type="predicted"/>
<evidence type="ECO:0000313" key="2">
    <source>
        <dbReference type="Proteomes" id="UP001396334"/>
    </source>
</evidence>
<dbReference type="EMBL" id="JBBPBN010001056">
    <property type="protein sequence ID" value="KAK8480284.1"/>
    <property type="molecule type" value="Genomic_DNA"/>
</dbReference>
<evidence type="ECO:0000313" key="1">
    <source>
        <dbReference type="EMBL" id="KAK8480284.1"/>
    </source>
</evidence>
<gene>
    <name evidence="1" type="ORF">V6N11_057054</name>
</gene>
<evidence type="ECO:0008006" key="3">
    <source>
        <dbReference type="Google" id="ProtNLM"/>
    </source>
</evidence>
<organism evidence="1 2">
    <name type="scientific">Hibiscus sabdariffa</name>
    <name type="common">roselle</name>
    <dbReference type="NCBI Taxonomy" id="183260"/>
    <lineage>
        <taxon>Eukaryota</taxon>
        <taxon>Viridiplantae</taxon>
        <taxon>Streptophyta</taxon>
        <taxon>Embryophyta</taxon>
        <taxon>Tracheophyta</taxon>
        <taxon>Spermatophyta</taxon>
        <taxon>Magnoliopsida</taxon>
        <taxon>eudicotyledons</taxon>
        <taxon>Gunneridae</taxon>
        <taxon>Pentapetalae</taxon>
        <taxon>rosids</taxon>
        <taxon>malvids</taxon>
        <taxon>Malvales</taxon>
        <taxon>Malvaceae</taxon>
        <taxon>Malvoideae</taxon>
        <taxon>Hibiscus</taxon>
    </lineage>
</organism>
<reference evidence="1 2" key="1">
    <citation type="journal article" date="2024" name="G3 (Bethesda)">
        <title>Genome assembly of Hibiscus sabdariffa L. provides insights into metabolisms of medicinal natural products.</title>
        <authorList>
            <person name="Kim T."/>
        </authorList>
    </citation>
    <scope>NUCLEOTIDE SEQUENCE [LARGE SCALE GENOMIC DNA]</scope>
    <source>
        <strain evidence="1">TK-2024</strain>
        <tissue evidence="1">Old leaves</tissue>
    </source>
</reference>
<sequence>MGDPLSITITLNGTMTSLSIHILWKSRIRGTYTWSNRRSNDDVICEKLDRVLTSLEWSFLFPRAVVIVEAAIASEHAPILLLTNGIEKRAKKDFKFESKWLLEDECPKIVKEEWEDRRDRQYRGTFRVKIEKNQSEP</sequence>
<keyword evidence="2" id="KW-1185">Reference proteome</keyword>
<dbReference type="PANTHER" id="PTHR33710:SF79">
    <property type="entry name" value="OS06G0205337 PROTEIN"/>
    <property type="match status" value="1"/>
</dbReference>
<dbReference type="PANTHER" id="PTHR33710">
    <property type="entry name" value="BNAC02G09200D PROTEIN"/>
    <property type="match status" value="1"/>
</dbReference>
<name>A0ABR1ZI94_9ROSI</name>
<accession>A0ABR1ZI94</accession>
<protein>
    <recommendedName>
        <fullName evidence="3">Reverse transcriptase</fullName>
    </recommendedName>
</protein>
<comment type="caution">
    <text evidence="1">The sequence shown here is derived from an EMBL/GenBank/DDBJ whole genome shotgun (WGS) entry which is preliminary data.</text>
</comment>
<dbReference type="Proteomes" id="UP001396334">
    <property type="component" value="Unassembled WGS sequence"/>
</dbReference>